<evidence type="ECO:0000313" key="4">
    <source>
        <dbReference type="Proteomes" id="UP000500788"/>
    </source>
</evidence>
<feature type="compositionally biased region" description="Low complexity" evidence="1">
    <location>
        <begin position="120"/>
        <end position="136"/>
    </location>
</feature>
<dbReference type="SUPFAM" id="SSF47598">
    <property type="entry name" value="Ribbon-helix-helix"/>
    <property type="match status" value="1"/>
</dbReference>
<evidence type="ECO:0000313" key="3">
    <source>
        <dbReference type="EMBL" id="QIN93625.1"/>
    </source>
</evidence>
<dbReference type="RefSeq" id="YP_010001103.1">
    <property type="nucleotide sequence ID" value="NC_053172.1"/>
</dbReference>
<protein>
    <submittedName>
        <fullName evidence="3">Ribbon-helix-helix DNA binding domain protein</fullName>
    </submittedName>
</protein>
<evidence type="ECO:0000256" key="1">
    <source>
        <dbReference type="SAM" id="MobiDB-lite"/>
    </source>
</evidence>
<dbReference type="InterPro" id="IPR010985">
    <property type="entry name" value="Ribbon_hlx_hlx"/>
</dbReference>
<dbReference type="CDD" id="cd22233">
    <property type="entry name" value="RHH_CopAso-like"/>
    <property type="match status" value="1"/>
</dbReference>
<feature type="domain" description="Ribbon-helix-helix protein CopG" evidence="2">
    <location>
        <begin position="61"/>
        <end position="98"/>
    </location>
</feature>
<feature type="compositionally biased region" description="Basic and acidic residues" evidence="1">
    <location>
        <begin position="95"/>
        <end position="107"/>
    </location>
</feature>
<keyword evidence="4" id="KW-1185">Reference proteome</keyword>
<reference evidence="3 4" key="1">
    <citation type="submission" date="2020-02" db="EMBL/GenBank/DDBJ databases">
        <authorList>
            <person name="Merkhofer E.C."/>
            <person name="Bhalla S."/>
            <person name="Bricker J.S."/>
            <person name="Brissette I."/>
            <person name="Cavasco M."/>
            <person name="Coleman S."/>
            <person name="Katsanos J."/>
            <person name="Mckinney A."/>
            <person name="Tibbets T."/>
            <person name="Garlena R.A."/>
            <person name="Russell D.A."/>
            <person name="Pope W.H."/>
            <person name="Jacobs-Sera D."/>
            <person name="Hatfull G.F."/>
        </authorList>
    </citation>
    <scope>NUCLEOTIDE SEQUENCE [LARGE SCALE GENOMIC DNA]</scope>
</reference>
<proteinExistence type="predicted"/>
<organism evidence="3 4">
    <name type="scientific">Gordonia phage DumpsterDude</name>
    <dbReference type="NCBI Taxonomy" id="2713262"/>
    <lineage>
        <taxon>Viruses</taxon>
        <taxon>Duplodnaviria</taxon>
        <taxon>Heunggongvirae</taxon>
        <taxon>Uroviricota</taxon>
        <taxon>Caudoviricetes</taxon>
        <taxon>Ruthyvirus</taxon>
        <taxon>Ruthyvirus dumpsterdude</taxon>
    </lineage>
</organism>
<evidence type="ECO:0000259" key="2">
    <source>
        <dbReference type="Pfam" id="PF01402"/>
    </source>
</evidence>
<dbReference type="GeneID" id="62974268"/>
<accession>A0A6G8R091</accession>
<gene>
    <name evidence="3" type="primary">37</name>
    <name evidence="3" type="ORF">SEA_DUMPSTERDUDE_37</name>
</gene>
<feature type="region of interest" description="Disordered" evidence="1">
    <location>
        <begin position="44"/>
        <end position="64"/>
    </location>
</feature>
<dbReference type="GO" id="GO:0006355">
    <property type="term" value="P:regulation of DNA-templated transcription"/>
    <property type="evidence" value="ECO:0007669"/>
    <property type="project" value="InterPro"/>
</dbReference>
<feature type="region of interest" description="Disordered" evidence="1">
    <location>
        <begin position="95"/>
        <end position="136"/>
    </location>
</feature>
<dbReference type="InterPro" id="IPR002145">
    <property type="entry name" value="CopG"/>
</dbReference>
<dbReference type="KEGG" id="vg:62974268"/>
<sequence length="136" mass="14744">MKEDRDMARLTDEDYAEMAADYAANPPTADEIAGEVVIDSTILRTGRPPKSAGGPGKTPTTSVRLPVELRARVERLAAAEDVKPAEIIRRAVSEYVDKRPPAAERRPRPAKKAVSKTQVAKKAQSRAAAARRSPRG</sequence>
<name>A0A6G8R091_9CAUD</name>
<dbReference type="EMBL" id="MT024859">
    <property type="protein sequence ID" value="QIN93625.1"/>
    <property type="molecule type" value="Genomic_DNA"/>
</dbReference>
<dbReference type="Proteomes" id="UP000500788">
    <property type="component" value="Segment"/>
</dbReference>
<dbReference type="Pfam" id="PF01402">
    <property type="entry name" value="RHH_1"/>
    <property type="match status" value="1"/>
</dbReference>